<dbReference type="PANTHER" id="PTHR43270">
    <property type="entry name" value="BETA-ALA-HIS DIPEPTIDASE"/>
    <property type="match status" value="1"/>
</dbReference>
<evidence type="ECO:0000256" key="3">
    <source>
        <dbReference type="ARBA" id="ARBA00022801"/>
    </source>
</evidence>
<dbReference type="Pfam" id="PF01546">
    <property type="entry name" value="Peptidase_M20"/>
    <property type="match status" value="1"/>
</dbReference>
<evidence type="ECO:0000256" key="1">
    <source>
        <dbReference type="ARBA" id="ARBA00022670"/>
    </source>
</evidence>
<dbReference type="InterPro" id="IPR051458">
    <property type="entry name" value="Cyt/Met_Dipeptidase"/>
</dbReference>
<dbReference type="KEGG" id="aeh:Mlg_1737"/>
<evidence type="ECO:0000256" key="2">
    <source>
        <dbReference type="ARBA" id="ARBA00022723"/>
    </source>
</evidence>
<reference evidence="6" key="1">
    <citation type="submission" date="2006-08" db="EMBL/GenBank/DDBJ databases">
        <title>Complete sequence of Alkalilimnicola ehrilichei MLHE-1.</title>
        <authorList>
            <person name="Copeland A."/>
            <person name="Lucas S."/>
            <person name="Lapidus A."/>
            <person name="Barry K."/>
            <person name="Detter J.C."/>
            <person name="Glavina del Rio T."/>
            <person name="Hammon N."/>
            <person name="Israni S."/>
            <person name="Dalin E."/>
            <person name="Tice H."/>
            <person name="Pitluck S."/>
            <person name="Sims D."/>
            <person name="Brettin T."/>
            <person name="Bruce D."/>
            <person name="Han C."/>
            <person name="Tapia R."/>
            <person name="Gilna P."/>
            <person name="Schmutz J."/>
            <person name="Larimer F."/>
            <person name="Land M."/>
            <person name="Hauser L."/>
            <person name="Kyrpides N."/>
            <person name="Mikhailova N."/>
            <person name="Oremland R.S."/>
            <person name="Hoeft S.E."/>
            <person name="Switzer-Blum J."/>
            <person name="Kulp T."/>
            <person name="King G."/>
            <person name="Tabita R."/>
            <person name="Witte B."/>
            <person name="Santini J.M."/>
            <person name="Basu P."/>
            <person name="Hollibaugh J.T."/>
            <person name="Xie G."/>
            <person name="Stolz J.F."/>
            <person name="Richardson P."/>
        </authorList>
    </citation>
    <scope>NUCLEOTIDE SEQUENCE [LARGE SCALE GENOMIC DNA]</scope>
    <source>
        <strain evidence="6">ATCC BAA-1101 / DSM 17681 / MLHE-1</strain>
    </source>
</reference>
<dbReference type="SUPFAM" id="SSF53187">
    <property type="entry name" value="Zn-dependent exopeptidases"/>
    <property type="match status" value="1"/>
</dbReference>
<dbReference type="PANTHER" id="PTHR43270:SF4">
    <property type="entry name" value="CARNOSINE DIPEPTIDASE 2, ISOFORM A"/>
    <property type="match status" value="1"/>
</dbReference>
<dbReference type="GO" id="GO:0006508">
    <property type="term" value="P:proteolysis"/>
    <property type="evidence" value="ECO:0007669"/>
    <property type="project" value="UniProtKB-KW"/>
</dbReference>
<dbReference type="InterPro" id="IPR011650">
    <property type="entry name" value="Peptidase_M20_dimer"/>
</dbReference>
<feature type="domain" description="Peptidase M20 dimerisation" evidence="4">
    <location>
        <begin position="203"/>
        <end position="362"/>
    </location>
</feature>
<proteinExistence type="predicted"/>
<keyword evidence="1" id="KW-0645">Protease</keyword>
<dbReference type="Gene3D" id="3.30.70.360">
    <property type="match status" value="1"/>
</dbReference>
<evidence type="ECO:0000313" key="5">
    <source>
        <dbReference type="EMBL" id="ABI57083.1"/>
    </source>
</evidence>
<dbReference type="eggNOG" id="COG0624">
    <property type="taxonomic scope" value="Bacteria"/>
</dbReference>
<keyword evidence="6" id="KW-1185">Reference proteome</keyword>
<evidence type="ECO:0000313" key="6">
    <source>
        <dbReference type="Proteomes" id="UP000001962"/>
    </source>
</evidence>
<organism evidence="5 6">
    <name type="scientific">Alkalilimnicola ehrlichii (strain ATCC BAA-1101 / DSM 17681 / MLHE-1)</name>
    <dbReference type="NCBI Taxonomy" id="187272"/>
    <lineage>
        <taxon>Bacteria</taxon>
        <taxon>Pseudomonadati</taxon>
        <taxon>Pseudomonadota</taxon>
        <taxon>Gammaproteobacteria</taxon>
        <taxon>Chromatiales</taxon>
        <taxon>Ectothiorhodospiraceae</taxon>
        <taxon>Alkalilimnicola</taxon>
    </lineage>
</organism>
<dbReference type="EMBL" id="CP000453">
    <property type="protein sequence ID" value="ABI57083.1"/>
    <property type="molecule type" value="Genomic_DNA"/>
</dbReference>
<dbReference type="Pfam" id="PF07687">
    <property type="entry name" value="M20_dimer"/>
    <property type="match status" value="1"/>
</dbReference>
<dbReference type="RefSeq" id="WP_011629477.1">
    <property type="nucleotide sequence ID" value="NC_008340.1"/>
</dbReference>
<keyword evidence="2" id="KW-0479">Metal-binding</keyword>
<evidence type="ECO:0000259" key="4">
    <source>
        <dbReference type="Pfam" id="PF07687"/>
    </source>
</evidence>
<sequence length="474" mass="50885">MSSEAIRKYVDALWGDTITEALSEFIRIPAKSPHFDPHWAENGHLDAAVALAEDWCHCHAPTDTRIEVVRLPGRTPLLLVDIPGQAPGGVLLYGHLDKQPEMAGWDADKGPWTPVVQDDRLYGRGSVDDGYALFSSLAAVLALRDQGLPHARCTLLIETCEESGSYDLPHYLEALGDRLGQPDLVVCLDSGCGNYEQLWCTTSLRGVAAGTLSVEVLTEGVHSGDAGGVIPSSFRVARRLLERLEDAGDGRILPAAFNAEIPATRRRQAAQAAGVLSDTTFRRFPRVPGLRPDVEDPAELILNRTWRPALEVVGASGLPEPDDAGNVLRTGTALKLSLRLPPTVDAEAATRALDELLTSDPPAGARLHFEPSQASNGWHAPDFAPWLGEALDRASRRHFNAPAVHMGEGGAIPFMGLLAETFPQAQFLVTGALGPGANAHGPNEFLHLPMARKLTACVAEVLHEHAVQGLARAD</sequence>
<dbReference type="GO" id="GO:0008233">
    <property type="term" value="F:peptidase activity"/>
    <property type="evidence" value="ECO:0007669"/>
    <property type="project" value="UniProtKB-KW"/>
</dbReference>
<dbReference type="Proteomes" id="UP000001962">
    <property type="component" value="Chromosome"/>
</dbReference>
<dbReference type="Gene3D" id="3.40.630.10">
    <property type="entry name" value="Zn peptidases"/>
    <property type="match status" value="1"/>
</dbReference>
<dbReference type="GO" id="GO:0046872">
    <property type="term" value="F:metal ion binding"/>
    <property type="evidence" value="ECO:0007669"/>
    <property type="project" value="UniProtKB-KW"/>
</dbReference>
<dbReference type="OrthoDB" id="9761532at2"/>
<accession>Q0A7V4</accession>
<dbReference type="HOGENOM" id="CLU_029469_0_0_6"/>
<protein>
    <submittedName>
        <fullName evidence="5">Peptidase M20</fullName>
    </submittedName>
</protein>
<dbReference type="InterPro" id="IPR002933">
    <property type="entry name" value="Peptidase_M20"/>
</dbReference>
<name>Q0A7V4_ALKEH</name>
<dbReference type="AlphaFoldDB" id="Q0A7V4"/>
<keyword evidence="3" id="KW-0378">Hydrolase</keyword>
<gene>
    <name evidence="5" type="ordered locus">Mlg_1737</name>
</gene>